<evidence type="ECO:0000256" key="3">
    <source>
        <dbReference type="ARBA" id="ARBA00022448"/>
    </source>
</evidence>
<dbReference type="PANTHER" id="PTHR30290:SF10">
    <property type="entry name" value="PERIPLASMIC OLIGOPEPTIDE-BINDING PROTEIN-RELATED"/>
    <property type="match status" value="1"/>
</dbReference>
<evidence type="ECO:0000256" key="5">
    <source>
        <dbReference type="SAM" id="MobiDB-lite"/>
    </source>
</evidence>
<dbReference type="GO" id="GO:1904680">
    <property type="term" value="F:peptide transmembrane transporter activity"/>
    <property type="evidence" value="ECO:0007669"/>
    <property type="project" value="TreeGrafter"/>
</dbReference>
<reference evidence="8" key="1">
    <citation type="submission" date="2007-11" db="EMBL/GenBank/DDBJ databases">
        <title>Regulation of the central carbohydrate metabolism of the hyperthermophilic crenarchaeote Thermoproteus tenax.</title>
        <authorList>
            <person name="Zaparty M."/>
        </authorList>
    </citation>
    <scope>NUCLEOTIDE SEQUENCE</scope>
    <source>
        <strain evidence="8">Kra1</strain>
    </source>
</reference>
<evidence type="ECO:0000256" key="4">
    <source>
        <dbReference type="ARBA" id="ARBA00022729"/>
    </source>
</evidence>
<dbReference type="PANTHER" id="PTHR30290">
    <property type="entry name" value="PERIPLASMIC BINDING COMPONENT OF ABC TRANSPORTER"/>
    <property type="match status" value="1"/>
</dbReference>
<name>A9JQJ3_THETE</name>
<dbReference type="OMA" id="GEHEMAF"/>
<dbReference type="InterPro" id="IPR030678">
    <property type="entry name" value="Peptide/Ni-bd"/>
</dbReference>
<comment type="subcellular location">
    <subcellularLocation>
        <location evidence="1">Cell envelope</location>
    </subcellularLocation>
</comment>
<dbReference type="PROSITE" id="PS01040">
    <property type="entry name" value="SBP_BACTERIAL_5"/>
    <property type="match status" value="1"/>
</dbReference>
<dbReference type="EMBL" id="AM920414">
    <property type="protein sequence ID" value="CAP46814.1"/>
    <property type="molecule type" value="Genomic_DNA"/>
</dbReference>
<keyword evidence="6" id="KW-1133">Transmembrane helix</keyword>
<feature type="transmembrane region" description="Helical" evidence="6">
    <location>
        <begin position="6"/>
        <end position="24"/>
    </location>
</feature>
<gene>
    <name evidence="8" type="primary">ddpA</name>
</gene>
<feature type="domain" description="Solute-binding protein family 5" evidence="7">
    <location>
        <begin position="103"/>
        <end position="461"/>
    </location>
</feature>
<protein>
    <submittedName>
        <fullName evidence="8">Peptide ABC transporter, substrate binding protein</fullName>
        <ecNumber evidence="8">3.6.3.-</ecNumber>
    </submittedName>
</protein>
<dbReference type="FunFam" id="3.10.105.10:FF:000012">
    <property type="entry name" value="Peptide/nickel transport system substrate-binding protein"/>
    <property type="match status" value="1"/>
</dbReference>
<evidence type="ECO:0000256" key="2">
    <source>
        <dbReference type="ARBA" id="ARBA00005695"/>
    </source>
</evidence>
<dbReference type="Pfam" id="PF00496">
    <property type="entry name" value="SBP_bac_5"/>
    <property type="match status" value="1"/>
</dbReference>
<dbReference type="GO" id="GO:0043190">
    <property type="term" value="C:ATP-binding cassette (ABC) transporter complex"/>
    <property type="evidence" value="ECO:0007669"/>
    <property type="project" value="InterPro"/>
</dbReference>
<dbReference type="AlphaFoldDB" id="A9JQJ3"/>
<evidence type="ECO:0000256" key="1">
    <source>
        <dbReference type="ARBA" id="ARBA00004196"/>
    </source>
</evidence>
<keyword evidence="3" id="KW-0813">Transport</keyword>
<dbReference type="InterPro" id="IPR023765">
    <property type="entry name" value="SBP_5_CS"/>
</dbReference>
<dbReference type="Gene3D" id="3.40.190.10">
    <property type="entry name" value="Periplasmic binding protein-like II"/>
    <property type="match status" value="1"/>
</dbReference>
<dbReference type="PIRSF" id="PIRSF002741">
    <property type="entry name" value="MppA"/>
    <property type="match status" value="1"/>
</dbReference>
<dbReference type="GO" id="GO:0016787">
    <property type="term" value="F:hydrolase activity"/>
    <property type="evidence" value="ECO:0007669"/>
    <property type="project" value="UniProtKB-KW"/>
</dbReference>
<evidence type="ECO:0000259" key="7">
    <source>
        <dbReference type="Pfam" id="PF00496"/>
    </source>
</evidence>
<dbReference type="CDD" id="cd08519">
    <property type="entry name" value="PBP2_NikA_DppA_OppA_like_20"/>
    <property type="match status" value="1"/>
</dbReference>
<dbReference type="InterPro" id="IPR000914">
    <property type="entry name" value="SBP_5_dom"/>
</dbReference>
<dbReference type="EC" id="3.6.3.-" evidence="8"/>
<organism evidence="8">
    <name type="scientific">Thermoproteus tenax</name>
    <dbReference type="NCBI Taxonomy" id="2271"/>
    <lineage>
        <taxon>Archaea</taxon>
        <taxon>Thermoproteota</taxon>
        <taxon>Thermoprotei</taxon>
        <taxon>Thermoproteales</taxon>
        <taxon>Thermoproteaceae</taxon>
        <taxon>Thermoproteus</taxon>
    </lineage>
</organism>
<keyword evidence="6" id="KW-0812">Transmembrane</keyword>
<evidence type="ECO:0000313" key="8">
    <source>
        <dbReference type="EMBL" id="CAP46814.1"/>
    </source>
</evidence>
<feature type="region of interest" description="Disordered" evidence="5">
    <location>
        <begin position="32"/>
        <end position="55"/>
    </location>
</feature>
<accession>A9JQJ3</accession>
<dbReference type="InterPro" id="IPR039424">
    <property type="entry name" value="SBP_5"/>
</dbReference>
<keyword evidence="4" id="KW-0732">Signal</keyword>
<dbReference type="SUPFAM" id="SSF53850">
    <property type="entry name" value="Periplasmic binding protein-like II"/>
    <property type="match status" value="1"/>
</dbReference>
<evidence type="ECO:0000256" key="6">
    <source>
        <dbReference type="SAM" id="Phobius"/>
    </source>
</evidence>
<sequence>MRTSTIIAVVVVAIIVIAALAYLVSQASKPSPAATTTSATPTTTPTATSVPTTTTAQAGPTLTIGVTDKVTELDPAMAYDFFTWEIFYNTMSGLVMYKPGTTELIPALATSWEVKDNGTVWIFHLRHDAKFCDGTPVTAQNVVWSIERVMRINGDPAWLVTYFVKNVTALDNYTVMFVLKRPVAYFLALLATPPYFPVSPKYNPTQVDPDQTAGGAGPYCISKFVRDQVIILTANPYWYGPQPYYKTVIIRFYSDSSALRLALQSGEIDIAWRTLSPPDLQALRASGKYEVIEIPSMFIRYMVINTRMINNTLVREALAAAVCRSQIINVVFNGTMSPLYTMIPSGMWGAVPVFKQLYGDCNTTLAQQLLQKAGYSANNKLVIDLWYTPSHYGSTEQDIAALLKQQLEATGMIQVNIRSAEWSTYTDYARKGVMEVYLLGWYPDYLDPDDYMVPFFRTGANSWLGNGYSNPTVDALLDKASVLVNQTQRAQIYAEVQYIIAREAPIVPLFQGKLFIVAKPGIKIVVDPTMILRYWLISYSGQSS</sequence>
<comment type="similarity">
    <text evidence="2">Belongs to the bacterial solute-binding protein 5 family.</text>
</comment>
<dbReference type="GO" id="GO:0015833">
    <property type="term" value="P:peptide transport"/>
    <property type="evidence" value="ECO:0007669"/>
    <property type="project" value="TreeGrafter"/>
</dbReference>
<keyword evidence="6" id="KW-0472">Membrane</keyword>
<dbReference type="RefSeq" id="WP_014126015.1">
    <property type="nucleotide sequence ID" value="NC_016070.1"/>
</dbReference>
<dbReference type="Gene3D" id="3.10.105.10">
    <property type="entry name" value="Dipeptide-binding Protein, Domain 3"/>
    <property type="match status" value="1"/>
</dbReference>
<keyword evidence="8" id="KW-0378">Hydrolase</keyword>
<dbReference type="GO" id="GO:0042597">
    <property type="term" value="C:periplasmic space"/>
    <property type="evidence" value="ECO:0007669"/>
    <property type="project" value="UniProtKB-ARBA"/>
</dbReference>
<proteinExistence type="inferred from homology"/>